<reference evidence="2 3" key="1">
    <citation type="submission" date="2008-07" db="EMBL/GenBank/DDBJ databases">
        <authorList>
            <person name="El-Sayed N."/>
            <person name="Caler E."/>
            <person name="Inman J."/>
            <person name="Amedeo P."/>
            <person name="Hass B."/>
            <person name="Wortman J."/>
        </authorList>
    </citation>
    <scope>NUCLEOTIDE SEQUENCE [LARGE SCALE GENOMIC DNA]</scope>
    <source>
        <strain evidence="3">ATCC 50983 / TXsc</strain>
    </source>
</reference>
<dbReference type="Proteomes" id="UP000007800">
    <property type="component" value="Unassembled WGS sequence"/>
</dbReference>
<feature type="region of interest" description="Disordered" evidence="1">
    <location>
        <begin position="129"/>
        <end position="164"/>
    </location>
</feature>
<dbReference type="AlphaFoldDB" id="C5KFX3"/>
<dbReference type="GeneID" id="9063719"/>
<evidence type="ECO:0000313" key="2">
    <source>
        <dbReference type="EMBL" id="EER16621.1"/>
    </source>
</evidence>
<proteinExistence type="predicted"/>
<gene>
    <name evidence="2" type="ORF">Pmar_PMAR018159</name>
</gene>
<dbReference type="InParanoid" id="C5KFX3"/>
<organism evidence="3">
    <name type="scientific">Perkinsus marinus (strain ATCC 50983 / TXsc)</name>
    <dbReference type="NCBI Taxonomy" id="423536"/>
    <lineage>
        <taxon>Eukaryota</taxon>
        <taxon>Sar</taxon>
        <taxon>Alveolata</taxon>
        <taxon>Perkinsozoa</taxon>
        <taxon>Perkinsea</taxon>
        <taxon>Perkinsida</taxon>
        <taxon>Perkinsidae</taxon>
        <taxon>Perkinsus</taxon>
    </lineage>
</organism>
<keyword evidence="3" id="KW-1185">Reference proteome</keyword>
<evidence type="ECO:0000256" key="1">
    <source>
        <dbReference type="SAM" id="MobiDB-lite"/>
    </source>
</evidence>
<protein>
    <submittedName>
        <fullName evidence="2">Uncharacterized protein</fullName>
    </submittedName>
</protein>
<name>C5KFX3_PERM5</name>
<dbReference type="RefSeq" id="XP_002784825.1">
    <property type="nucleotide sequence ID" value="XM_002784779.1"/>
</dbReference>
<accession>C5KFX3</accession>
<sequence length="248" mass="28391">MPLSSDVLDLTDEEVYDYYHNFVDQLHRGFTLVKDATLENRLRQKKYYDNQRVDPPEVQVGSWLFVRSYNNPRLGYRWSLPLKVSKLVGDHSVYLVDPKDDAKRPIGPYNLDHCLPADDFKLIYETASSQSNQETGRLQEGGEDDDNNDEVSTADAPASVSDDHCGEDHHIDIERYIHQLLLNHKGPMSTDVVRSYLLQRFGPTRDIFRKVGGFRAFVERSANIGFDSYGSLQTKTLMFHIPFAGGKM</sequence>
<dbReference type="EMBL" id="GG672864">
    <property type="protein sequence ID" value="EER16621.1"/>
    <property type="molecule type" value="Genomic_DNA"/>
</dbReference>
<evidence type="ECO:0000313" key="3">
    <source>
        <dbReference type="Proteomes" id="UP000007800"/>
    </source>
</evidence>